<evidence type="ECO:0000256" key="3">
    <source>
        <dbReference type="ARBA" id="ARBA00022502"/>
    </source>
</evidence>
<evidence type="ECO:0000256" key="2">
    <source>
        <dbReference type="ARBA" id="ARBA00004687"/>
    </source>
</evidence>
<comment type="pathway">
    <text evidence="2">Glycolipid biosynthesis; glycosylphosphatidylinositol-anchor biosynthesis.</text>
</comment>
<evidence type="ECO:0000313" key="12">
    <source>
        <dbReference type="Proteomes" id="UP000248764"/>
    </source>
</evidence>
<keyword evidence="12" id="KW-1185">Reference proteome</keyword>
<keyword evidence="8 10" id="KW-1133">Transmembrane helix</keyword>
<evidence type="ECO:0000256" key="5">
    <source>
        <dbReference type="ARBA" id="ARBA00022679"/>
    </source>
</evidence>
<dbReference type="GO" id="GO:0006506">
    <property type="term" value="P:GPI anchor biosynthetic process"/>
    <property type="evidence" value="ECO:0007669"/>
    <property type="project" value="UniProtKB-UniPathway"/>
</dbReference>
<keyword evidence="6 10" id="KW-0812">Transmembrane</keyword>
<dbReference type="GO" id="GO:0016020">
    <property type="term" value="C:membrane"/>
    <property type="evidence" value="ECO:0007669"/>
    <property type="project" value="GOC"/>
</dbReference>
<keyword evidence="7" id="KW-0256">Endoplasmic reticulum</keyword>
<evidence type="ECO:0000256" key="10">
    <source>
        <dbReference type="SAM" id="Phobius"/>
    </source>
</evidence>
<dbReference type="GO" id="GO:0000009">
    <property type="term" value="F:alpha-1,6-mannosyltransferase activity"/>
    <property type="evidence" value="ECO:0007669"/>
    <property type="project" value="InterPro"/>
</dbReference>
<feature type="transmembrane region" description="Helical" evidence="10">
    <location>
        <begin position="214"/>
        <end position="235"/>
    </location>
</feature>
<gene>
    <name evidence="11" type="ORF">C1I92_11400</name>
</gene>
<protein>
    <submittedName>
        <fullName evidence="11">Uncharacterized protein</fullName>
    </submittedName>
</protein>
<dbReference type="RefSeq" id="WP_111254786.1">
    <property type="nucleotide sequence ID" value="NZ_POTW01000022.1"/>
</dbReference>
<evidence type="ECO:0000256" key="8">
    <source>
        <dbReference type="ARBA" id="ARBA00022989"/>
    </source>
</evidence>
<dbReference type="GO" id="GO:0004376">
    <property type="term" value="F:GPI mannosyltransferase activity"/>
    <property type="evidence" value="ECO:0007669"/>
    <property type="project" value="InterPro"/>
</dbReference>
<evidence type="ECO:0000256" key="7">
    <source>
        <dbReference type="ARBA" id="ARBA00022824"/>
    </source>
</evidence>
<evidence type="ECO:0000256" key="1">
    <source>
        <dbReference type="ARBA" id="ARBA00004477"/>
    </source>
</evidence>
<dbReference type="PANTHER" id="PTHR12468">
    <property type="entry name" value="GPI MANNOSYLTRANSFERASE 2"/>
    <property type="match status" value="1"/>
</dbReference>
<accession>A0A2W2C6J5</accession>
<dbReference type="AlphaFoldDB" id="A0A2W2C6J5"/>
<evidence type="ECO:0000313" key="11">
    <source>
        <dbReference type="EMBL" id="PZF83717.1"/>
    </source>
</evidence>
<reference evidence="11 12" key="1">
    <citation type="submission" date="2018-01" db="EMBL/GenBank/DDBJ databases">
        <title>Draft genome sequence of Jiangella sp. GTF31.</title>
        <authorList>
            <person name="Sahin N."/>
            <person name="Ay H."/>
            <person name="Saygin H."/>
        </authorList>
    </citation>
    <scope>NUCLEOTIDE SEQUENCE [LARGE SCALE GENOMIC DNA]</scope>
    <source>
        <strain evidence="11 12">GTF31</strain>
    </source>
</reference>
<dbReference type="EMBL" id="POTW01000022">
    <property type="protein sequence ID" value="PZF83717.1"/>
    <property type="molecule type" value="Genomic_DNA"/>
</dbReference>
<feature type="transmembrane region" description="Helical" evidence="10">
    <location>
        <begin position="172"/>
        <end position="202"/>
    </location>
</feature>
<feature type="transmembrane region" description="Helical" evidence="10">
    <location>
        <begin position="133"/>
        <end position="152"/>
    </location>
</feature>
<proteinExistence type="predicted"/>
<feature type="transmembrane region" description="Helical" evidence="10">
    <location>
        <begin position="283"/>
        <end position="304"/>
    </location>
</feature>
<comment type="subcellular location">
    <subcellularLocation>
        <location evidence="1">Endoplasmic reticulum membrane</location>
        <topology evidence="1">Multi-pass membrane protein</topology>
    </subcellularLocation>
</comment>
<feature type="transmembrane region" description="Helical" evidence="10">
    <location>
        <begin position="20"/>
        <end position="40"/>
    </location>
</feature>
<dbReference type="Pfam" id="PF04188">
    <property type="entry name" value="Mannosyl_trans2"/>
    <property type="match status" value="1"/>
</dbReference>
<dbReference type="Proteomes" id="UP000248764">
    <property type="component" value="Unassembled WGS sequence"/>
</dbReference>
<dbReference type="InterPro" id="IPR007315">
    <property type="entry name" value="PIG-V/Gpi18"/>
</dbReference>
<name>A0A2W2C6J5_9ACTN</name>
<dbReference type="PANTHER" id="PTHR12468:SF2">
    <property type="entry name" value="GPI MANNOSYLTRANSFERASE 2"/>
    <property type="match status" value="1"/>
</dbReference>
<evidence type="ECO:0000256" key="4">
    <source>
        <dbReference type="ARBA" id="ARBA00022676"/>
    </source>
</evidence>
<feature type="transmembrane region" description="Helical" evidence="10">
    <location>
        <begin position="100"/>
        <end position="121"/>
    </location>
</feature>
<sequence length="380" mass="42145">MTARTPAERLLPVDRDSLGVWLASRVSLWVIAAASGWMFVAQGQDVVPALDRWQQWDFWHYAGIAIHGYGGQPTGVPNEAFFPGFPALLWFGAELGLRHVTAGLIVSLLAGAVAAVALGRIGELEGGQRIGRLTVLVWAVSPSAVFLAAPYTESLFLACAFPAWLAARRQHWLAAGVLTALSCTVRVSGLFLAAAIAVQWLTTRREAIERSGQPWWSGLGWLFLPLVPLLAWSVYLESETGDWLAWLHAQAEGWDRHFSWPWTAFDTTWQAAYGGTQTPGFAWMFRAELVAMLVGVVLTAALLWWRRWGEATWVGLQVVAFGTSTWFFSVPRATLLWWPLWVTIALLAARRRWVLWAYLAVSVPLMSVWAAAYLTGRWAG</sequence>
<keyword evidence="9 10" id="KW-0472">Membrane</keyword>
<organism evidence="11 12">
    <name type="scientific">Jiangella anatolica</name>
    <dbReference type="NCBI Taxonomy" id="2670374"/>
    <lineage>
        <taxon>Bacteria</taxon>
        <taxon>Bacillati</taxon>
        <taxon>Actinomycetota</taxon>
        <taxon>Actinomycetes</taxon>
        <taxon>Jiangellales</taxon>
        <taxon>Jiangellaceae</taxon>
        <taxon>Jiangella</taxon>
    </lineage>
</organism>
<keyword evidence="3" id="KW-0337">GPI-anchor biosynthesis</keyword>
<evidence type="ECO:0000256" key="6">
    <source>
        <dbReference type="ARBA" id="ARBA00022692"/>
    </source>
</evidence>
<keyword evidence="4" id="KW-0328">Glycosyltransferase</keyword>
<comment type="caution">
    <text evidence="11">The sequence shown here is derived from an EMBL/GenBank/DDBJ whole genome shotgun (WGS) entry which is preliminary data.</text>
</comment>
<feature type="transmembrane region" description="Helical" evidence="10">
    <location>
        <begin position="356"/>
        <end position="374"/>
    </location>
</feature>
<evidence type="ECO:0000256" key="9">
    <source>
        <dbReference type="ARBA" id="ARBA00023136"/>
    </source>
</evidence>
<dbReference type="GO" id="GO:0031501">
    <property type="term" value="C:mannosyltransferase complex"/>
    <property type="evidence" value="ECO:0007669"/>
    <property type="project" value="TreeGrafter"/>
</dbReference>
<keyword evidence="5" id="KW-0808">Transferase</keyword>
<feature type="transmembrane region" description="Helical" evidence="10">
    <location>
        <begin position="311"/>
        <end position="328"/>
    </location>
</feature>
<dbReference type="UniPathway" id="UPA00196"/>